<dbReference type="PANTHER" id="PTHR43825">
    <property type="entry name" value="PYRUVATE DEHYDROGENASE E1 COMPONENT"/>
    <property type="match status" value="1"/>
</dbReference>
<dbReference type="CDD" id="cd07033">
    <property type="entry name" value="TPP_PYR_DXS_TK_like"/>
    <property type="match status" value="1"/>
</dbReference>
<dbReference type="STRING" id="1527.SAMN04489757_12129"/>
<dbReference type="SMART" id="SM00861">
    <property type="entry name" value="Transket_pyr"/>
    <property type="match status" value="1"/>
</dbReference>
<feature type="domain" description="Transketolase-like pyrimidine-binding" evidence="4">
    <location>
        <begin position="5"/>
        <end position="170"/>
    </location>
</feature>
<dbReference type="InterPro" id="IPR029061">
    <property type="entry name" value="THDP-binding"/>
</dbReference>
<accession>A0A1I5GQ31</accession>
<dbReference type="FunFam" id="3.40.50.970:FF:000129">
    <property type="entry name" value="Transketolase"/>
    <property type="match status" value="1"/>
</dbReference>
<dbReference type="Pfam" id="PF02779">
    <property type="entry name" value="Transket_pyr"/>
    <property type="match status" value="1"/>
</dbReference>
<reference evidence="5 6" key="1">
    <citation type="submission" date="2016-10" db="EMBL/GenBank/DDBJ databases">
        <authorList>
            <person name="de Groot N.N."/>
        </authorList>
    </citation>
    <scope>NUCLEOTIDE SEQUENCE [LARGE SCALE GENOMIC DNA]</scope>
    <source>
        <strain evidence="5 6">DSM 1283</strain>
    </source>
</reference>
<dbReference type="Gene3D" id="3.40.50.970">
    <property type="match status" value="1"/>
</dbReference>
<dbReference type="EMBL" id="FOWD01000021">
    <property type="protein sequence ID" value="SFO37671.1"/>
    <property type="molecule type" value="Genomic_DNA"/>
</dbReference>
<dbReference type="PANTHER" id="PTHR43825:SF1">
    <property type="entry name" value="TRANSKETOLASE-LIKE PYRIMIDINE-BINDING DOMAIN-CONTAINING PROTEIN"/>
    <property type="match status" value="1"/>
</dbReference>
<evidence type="ECO:0000256" key="1">
    <source>
        <dbReference type="ARBA" id="ARBA00001964"/>
    </source>
</evidence>
<dbReference type="RefSeq" id="WP_091687193.1">
    <property type="nucleotide sequence ID" value="NZ_BAABFM010000073.1"/>
</dbReference>
<evidence type="ECO:0000256" key="2">
    <source>
        <dbReference type="ARBA" id="ARBA00007131"/>
    </source>
</evidence>
<comment type="cofactor">
    <cofactor evidence="1">
        <name>thiamine diphosphate</name>
        <dbReference type="ChEBI" id="CHEBI:58937"/>
    </cofactor>
</comment>
<dbReference type="InterPro" id="IPR009014">
    <property type="entry name" value="Transketo_C/PFOR_II"/>
</dbReference>
<evidence type="ECO:0000256" key="3">
    <source>
        <dbReference type="ARBA" id="ARBA00023052"/>
    </source>
</evidence>
<dbReference type="SUPFAM" id="SSF52922">
    <property type="entry name" value="TK C-terminal domain-like"/>
    <property type="match status" value="1"/>
</dbReference>
<keyword evidence="3" id="KW-0786">Thiamine pyrophosphate</keyword>
<dbReference type="SUPFAM" id="SSF52518">
    <property type="entry name" value="Thiamin diphosphate-binding fold (THDP-binding)"/>
    <property type="match status" value="1"/>
</dbReference>
<dbReference type="AlphaFoldDB" id="A0A1I5GQ31"/>
<protein>
    <submittedName>
        <fullName evidence="5">Transketolase</fullName>
    </submittedName>
</protein>
<comment type="similarity">
    <text evidence="2">Belongs to the transketolase family.</text>
</comment>
<name>A0A1I5GQ31_9FIRM</name>
<keyword evidence="6" id="KW-1185">Reference proteome</keyword>
<dbReference type="InterPro" id="IPR005475">
    <property type="entry name" value="Transketolase-like_Pyr-bd"/>
</dbReference>
<dbReference type="Pfam" id="PF02780">
    <property type="entry name" value="Transketolase_C"/>
    <property type="match status" value="1"/>
</dbReference>
<dbReference type="OrthoDB" id="8732661at2"/>
<dbReference type="Gene3D" id="3.40.50.920">
    <property type="match status" value="1"/>
</dbReference>
<dbReference type="InterPro" id="IPR051157">
    <property type="entry name" value="PDH/Transketolase"/>
</dbReference>
<gene>
    <name evidence="5" type="ORF">SAMN04489757_12129</name>
</gene>
<evidence type="ECO:0000313" key="6">
    <source>
        <dbReference type="Proteomes" id="UP000198806"/>
    </source>
</evidence>
<proteinExistence type="inferred from homology"/>
<dbReference type="InterPro" id="IPR033248">
    <property type="entry name" value="Transketolase_C"/>
</dbReference>
<sequence length="308" mass="33429">MSNLIATRAAYGEALAVLGEKNKRIVVLDADLSHATMTCNFAEKYPERFFNVGIAEANMTCMSVGLEDAGFIPFISTFAMFGTGRAYEMVRNSICYPGNNVKLAMTHAGITLGGDGGSHETIEDIALMRVLPGMTVIVPCDANETYKAIEAAAEIEGPVYVRLSRMPTAVYKDMPFEIGKANVIKDGKDAVIFTCGTMVDSALKASCRLESDGIDIAIINIHTIKPIDKEIVKTYAAKCKNVITLEEHSVIGGLGDAVAEVLLEEGGYRIKKLGVQDQFGQSGTPEELLECYRLDSKSVYEDIIKFLQ</sequence>
<dbReference type="Proteomes" id="UP000198806">
    <property type="component" value="Unassembled WGS sequence"/>
</dbReference>
<evidence type="ECO:0000259" key="4">
    <source>
        <dbReference type="SMART" id="SM00861"/>
    </source>
</evidence>
<organism evidence="5 6">
    <name type="scientific">Anaerocolumna aminovalerica</name>
    <dbReference type="NCBI Taxonomy" id="1527"/>
    <lineage>
        <taxon>Bacteria</taxon>
        <taxon>Bacillati</taxon>
        <taxon>Bacillota</taxon>
        <taxon>Clostridia</taxon>
        <taxon>Lachnospirales</taxon>
        <taxon>Lachnospiraceae</taxon>
        <taxon>Anaerocolumna</taxon>
    </lineage>
</organism>
<evidence type="ECO:0000313" key="5">
    <source>
        <dbReference type="EMBL" id="SFO37671.1"/>
    </source>
</evidence>